<dbReference type="OMA" id="ACCENNN"/>
<keyword evidence="3 6" id="KW-0134">Cell wall</keyword>
<comment type="subcellular location">
    <subcellularLocation>
        <location evidence="1 6">Secreted</location>
        <location evidence="1 6">Cell wall</location>
    </subcellularLocation>
</comment>
<dbReference type="AlphaFoldDB" id="D8PTH5"/>
<evidence type="ECO:0000313" key="7">
    <source>
        <dbReference type="EMBL" id="EFJ01319.1"/>
    </source>
</evidence>
<reference evidence="7 8" key="1">
    <citation type="journal article" date="2010" name="Nat. Biotechnol.">
        <title>Genome sequence of the model mushroom Schizophyllum commune.</title>
        <authorList>
            <person name="Ohm R.A."/>
            <person name="de Jong J.F."/>
            <person name="Lugones L.G."/>
            <person name="Aerts A."/>
            <person name="Kothe E."/>
            <person name="Stajich J.E."/>
            <person name="de Vries R.P."/>
            <person name="Record E."/>
            <person name="Levasseur A."/>
            <person name="Baker S.E."/>
            <person name="Bartholomew K.A."/>
            <person name="Coutinho P.M."/>
            <person name="Erdmann S."/>
            <person name="Fowler T.J."/>
            <person name="Gathman A.C."/>
            <person name="Lombard V."/>
            <person name="Henrissat B."/>
            <person name="Knabe N."/>
            <person name="Kuees U."/>
            <person name="Lilly W.W."/>
            <person name="Lindquist E."/>
            <person name="Lucas S."/>
            <person name="Magnuson J.K."/>
            <person name="Piumi F."/>
            <person name="Raudaskoski M."/>
            <person name="Salamov A."/>
            <person name="Schmutz J."/>
            <person name="Schwarze F.W.M.R."/>
            <person name="vanKuyk P.A."/>
            <person name="Horton J.S."/>
            <person name="Grigoriev I.V."/>
            <person name="Woesten H.A.B."/>
        </authorList>
    </citation>
    <scope>NUCLEOTIDE SEQUENCE [LARGE SCALE GENOMIC DNA]</scope>
    <source>
        <strain evidence="8">H4-8 / FGSC 9210</strain>
    </source>
</reference>
<evidence type="ECO:0000256" key="3">
    <source>
        <dbReference type="ARBA" id="ARBA00022512"/>
    </source>
</evidence>
<accession>D8PTH5</accession>
<dbReference type="GO" id="GO:0005199">
    <property type="term" value="F:structural constituent of cell wall"/>
    <property type="evidence" value="ECO:0007669"/>
    <property type="project" value="InterPro"/>
</dbReference>
<keyword evidence="8" id="KW-1185">Reference proteome</keyword>
<dbReference type="SMART" id="SM00075">
    <property type="entry name" value="HYDRO"/>
    <property type="match status" value="1"/>
</dbReference>
<proteinExistence type="inferred from homology"/>
<dbReference type="Pfam" id="PF01185">
    <property type="entry name" value="Hydrophobin"/>
    <property type="match status" value="1"/>
</dbReference>
<evidence type="ECO:0000256" key="2">
    <source>
        <dbReference type="ARBA" id="ARBA00010446"/>
    </source>
</evidence>
<dbReference type="InterPro" id="IPR001338">
    <property type="entry name" value="Class_I_Hydrophobin"/>
</dbReference>
<keyword evidence="5 6" id="KW-1015">Disulfide bond</keyword>
<dbReference type="EMBL" id="GL377303">
    <property type="protein sequence ID" value="EFJ01319.1"/>
    <property type="molecule type" value="Genomic_DNA"/>
</dbReference>
<name>D8PTH5_SCHCM</name>
<evidence type="ECO:0000313" key="8">
    <source>
        <dbReference type="Proteomes" id="UP000007431"/>
    </source>
</evidence>
<gene>
    <name evidence="7" type="primary">HYD3</name>
    <name evidence="7" type="ORF">SCHCODRAFT_232866</name>
</gene>
<evidence type="ECO:0000256" key="6">
    <source>
        <dbReference type="RuleBase" id="RU365009"/>
    </source>
</evidence>
<dbReference type="OrthoDB" id="4225815at2759"/>
<feature type="chain" id="PRO_5013984943" description="Hydrophobin" evidence="6">
    <location>
        <begin position="20"/>
        <end position="113"/>
    </location>
</feature>
<evidence type="ECO:0000256" key="4">
    <source>
        <dbReference type="ARBA" id="ARBA00022525"/>
    </source>
</evidence>
<dbReference type="InParanoid" id="D8PTH5"/>
<sequence>MRFTIALFAALPLLVAASAVPRAPGGQKCRAESVQCCNTTYSHKDYSHVEYLQGLGISPEVLANPDASSYADCTPLSVVGGHGCQASSTAVCCENNYQRGAVNMGCVPISMAA</sequence>
<dbReference type="CDD" id="cd23507">
    <property type="entry name" value="hydrophobin_I"/>
    <property type="match status" value="1"/>
</dbReference>
<keyword evidence="6" id="KW-0732">Signal</keyword>
<dbReference type="VEuPathDB" id="FungiDB:SCHCODRAFT_02485769"/>
<evidence type="ECO:0000256" key="5">
    <source>
        <dbReference type="ARBA" id="ARBA00023157"/>
    </source>
</evidence>
<dbReference type="GeneID" id="9594750"/>
<organism evidence="8">
    <name type="scientific">Schizophyllum commune (strain H4-8 / FGSC 9210)</name>
    <name type="common">Split gill fungus</name>
    <dbReference type="NCBI Taxonomy" id="578458"/>
    <lineage>
        <taxon>Eukaryota</taxon>
        <taxon>Fungi</taxon>
        <taxon>Dikarya</taxon>
        <taxon>Basidiomycota</taxon>
        <taxon>Agaricomycotina</taxon>
        <taxon>Agaricomycetes</taxon>
        <taxon>Agaricomycetidae</taxon>
        <taxon>Agaricales</taxon>
        <taxon>Schizophyllaceae</taxon>
        <taxon>Schizophyllum</taxon>
    </lineage>
</organism>
<feature type="signal peptide" evidence="6">
    <location>
        <begin position="1"/>
        <end position="19"/>
    </location>
</feature>
<evidence type="ECO:0000256" key="1">
    <source>
        <dbReference type="ARBA" id="ARBA00004191"/>
    </source>
</evidence>
<dbReference type="HOGENOM" id="CLU_105134_3_1_1"/>
<dbReference type="GO" id="GO:0009277">
    <property type="term" value="C:fungal-type cell wall"/>
    <property type="evidence" value="ECO:0007669"/>
    <property type="project" value="InterPro"/>
</dbReference>
<protein>
    <recommendedName>
        <fullName evidence="6">Hydrophobin</fullName>
    </recommendedName>
</protein>
<dbReference type="Proteomes" id="UP000007431">
    <property type="component" value="Unassembled WGS sequence"/>
</dbReference>
<keyword evidence="4 6" id="KW-0964">Secreted</keyword>
<comment type="similarity">
    <text evidence="2 6">Belongs to the fungal hydrophobin family.</text>
</comment>
<dbReference type="KEGG" id="scm:SCHCO_02485769"/>
<dbReference type="RefSeq" id="XP_003036221.1">
    <property type="nucleotide sequence ID" value="XM_003036175.1"/>
</dbReference>